<name>A0ABT0HEZ2_9BACT</name>
<gene>
    <name evidence="1" type="ORF">M0L20_02610</name>
</gene>
<evidence type="ECO:0000313" key="2">
    <source>
        <dbReference type="Proteomes" id="UP001202180"/>
    </source>
</evidence>
<evidence type="ECO:0000313" key="1">
    <source>
        <dbReference type="EMBL" id="MCK8490726.1"/>
    </source>
</evidence>
<reference evidence="1 2" key="1">
    <citation type="submission" date="2022-04" db="EMBL/GenBank/DDBJ databases">
        <title>Spirosoma sp. strain RP8 genome sequencing and assembly.</title>
        <authorList>
            <person name="Jung Y."/>
        </authorList>
    </citation>
    <scope>NUCLEOTIDE SEQUENCE [LARGE SCALE GENOMIC DNA]</scope>
    <source>
        <strain evidence="1 2">RP8</strain>
    </source>
</reference>
<sequence length="262" mass="27570">MQTTAGPIGQSDDYNVSCVVKGQSVPCQFYVGSAESQSLIFSPGTWAGGNSDPANIPDPCNQFVGIEKGGIKNIARSPGDENTGNYYVLYTDWCPGNVVWYDGNRKLTQLTVGPFTSAKSFNYECTLSNGQVCKSSYTLPIASQTGGGRLAATSEAVSKGVSDNCSSQISLATASAVFYSQLLCSLSNLIQTTDDAQTVLSSLKQQLSGTAVVFSTDLTTVINALLAHNCQQAAQLLASANGSAMIDDEVFNSTINSLFTKI</sequence>
<organism evidence="1 2">
    <name type="scientific">Spirosoma liriopis</name>
    <dbReference type="NCBI Taxonomy" id="2937440"/>
    <lineage>
        <taxon>Bacteria</taxon>
        <taxon>Pseudomonadati</taxon>
        <taxon>Bacteroidota</taxon>
        <taxon>Cytophagia</taxon>
        <taxon>Cytophagales</taxon>
        <taxon>Cytophagaceae</taxon>
        <taxon>Spirosoma</taxon>
    </lineage>
</organism>
<accession>A0ABT0HEZ2</accession>
<dbReference type="Proteomes" id="UP001202180">
    <property type="component" value="Unassembled WGS sequence"/>
</dbReference>
<dbReference type="EMBL" id="JALPRF010000001">
    <property type="protein sequence ID" value="MCK8490726.1"/>
    <property type="molecule type" value="Genomic_DNA"/>
</dbReference>
<evidence type="ECO:0008006" key="3">
    <source>
        <dbReference type="Google" id="ProtNLM"/>
    </source>
</evidence>
<dbReference type="RefSeq" id="WP_248475506.1">
    <property type="nucleotide sequence ID" value="NZ_JALPRF010000001.1"/>
</dbReference>
<protein>
    <recommendedName>
        <fullName evidence="3">Ig-like domain-containing protein</fullName>
    </recommendedName>
</protein>
<comment type="caution">
    <text evidence="1">The sequence shown here is derived from an EMBL/GenBank/DDBJ whole genome shotgun (WGS) entry which is preliminary data.</text>
</comment>
<keyword evidence="2" id="KW-1185">Reference proteome</keyword>
<proteinExistence type="predicted"/>